<evidence type="ECO:0000256" key="6">
    <source>
        <dbReference type="ARBA" id="ARBA00022989"/>
    </source>
</evidence>
<feature type="transmembrane region" description="Helical" evidence="9">
    <location>
        <begin position="115"/>
        <end position="135"/>
    </location>
</feature>
<dbReference type="Pfam" id="PF02028">
    <property type="entry name" value="BCCT"/>
    <property type="match status" value="1"/>
</dbReference>
<keyword evidence="3" id="KW-0813">Transport</keyword>
<comment type="similarity">
    <text evidence="2">Belongs to the BCCT transporter (TC 2.A.15) family.</text>
</comment>
<dbReference type="InterPro" id="IPR000060">
    <property type="entry name" value="BCCT_transptr"/>
</dbReference>
<dbReference type="EMBL" id="LSTQ01000024">
    <property type="protein sequence ID" value="OAH26076.1"/>
    <property type="molecule type" value="Genomic_DNA"/>
</dbReference>
<keyword evidence="5 9" id="KW-0812">Transmembrane</keyword>
<evidence type="ECO:0000256" key="2">
    <source>
        <dbReference type="ARBA" id="ARBA00005658"/>
    </source>
</evidence>
<evidence type="ECO:0000256" key="7">
    <source>
        <dbReference type="ARBA" id="ARBA00023136"/>
    </source>
</evidence>
<dbReference type="GO" id="GO:0005886">
    <property type="term" value="C:plasma membrane"/>
    <property type="evidence" value="ECO:0007669"/>
    <property type="project" value="UniProtKB-SubCell"/>
</dbReference>
<keyword evidence="6 9" id="KW-1133">Transmembrane helix</keyword>
<feature type="transmembrane region" description="Helical" evidence="9">
    <location>
        <begin position="373"/>
        <end position="396"/>
    </location>
</feature>
<evidence type="ECO:0000256" key="3">
    <source>
        <dbReference type="ARBA" id="ARBA00022448"/>
    </source>
</evidence>
<evidence type="ECO:0000256" key="9">
    <source>
        <dbReference type="SAM" id="Phobius"/>
    </source>
</evidence>
<dbReference type="Proteomes" id="UP000076947">
    <property type="component" value="Unassembled WGS sequence"/>
</dbReference>
<feature type="transmembrane region" description="Helical" evidence="9">
    <location>
        <begin position="343"/>
        <end position="361"/>
    </location>
</feature>
<comment type="subcellular location">
    <subcellularLocation>
        <location evidence="1">Cell membrane</location>
        <topology evidence="1">Multi-pass membrane protein</topology>
    </subcellularLocation>
</comment>
<organism evidence="10 11">
    <name type="scientific">Corynebacterium stationis</name>
    <dbReference type="NCBI Taxonomy" id="1705"/>
    <lineage>
        <taxon>Bacteria</taxon>
        <taxon>Bacillati</taxon>
        <taxon>Actinomycetota</taxon>
        <taxon>Actinomycetes</taxon>
        <taxon>Mycobacteriales</taxon>
        <taxon>Corynebacteriaceae</taxon>
        <taxon>Corynebacterium</taxon>
    </lineage>
</organism>
<keyword evidence="11" id="KW-1185">Reference proteome</keyword>
<feature type="transmembrane region" description="Helical" evidence="9">
    <location>
        <begin position="469"/>
        <end position="489"/>
    </location>
</feature>
<sequence length="639" mass="70093">MTTSQPQSNKNSVAKPLESEEKASKKKGLRLQTDPFIFFVSGGFIVAFVALTLAFGERARNVYSVVSGWLLDNLGWMYIGGYSLMFVFLIAIFVSKYGNLRLGDDDEKPAYSVPVWFAMLFAAGLGATLMFWGAAEPLHHSFNPPRGDFLPMSQEAIDQAFEFTYYHFAAHMWVPFVLPGLALGYFIYKRKMPARLSSTFSPLLGGKVYEWPGKLIDALSIIGTVFGLAVSVGLGVLQINAGLNIMWDVPLVSGVELAIIIGITVASSISVASGLDRGIKILSNINIGAAIVLMVFVLLMGPTLTLLRHTVEAFGNYGASLPEMMFWTDSFAENPGWQGTWTVFYWAWTICWSPFVGMFIARISRGRTVREFIGGVLALPTVFVVIWFSIFGRAAIEMELSDPGVLTGPVVEDGDTPVALFALLEQYPIYAISGALAVFVIVIFFVTSIDSAALVMDSFATGEESKSPVYYRIGWAVAVGAVTAALLFINDSGIEAIQEVVIIVALPFFLMMFCMMYSLLKGMGDDYAAERRIATRQWDKTDSPEKLEEQESRPAPGYDADGNELDVPEFAYDEEGRFHIPGHVVVDGDVYLGGDVDNDYEPENPPEVQRSSKVKFIEVTDAEEVTDDGNDGGLGQRTD</sequence>
<feature type="region of interest" description="Disordered" evidence="8">
    <location>
        <begin position="538"/>
        <end position="564"/>
    </location>
</feature>
<keyword evidence="4" id="KW-1003">Cell membrane</keyword>
<feature type="transmembrane region" description="Helical" evidence="9">
    <location>
        <begin position="427"/>
        <end position="449"/>
    </location>
</feature>
<evidence type="ECO:0000313" key="10">
    <source>
        <dbReference type="EMBL" id="OAH26076.1"/>
    </source>
</evidence>
<feature type="transmembrane region" description="Helical" evidence="9">
    <location>
        <begin position="168"/>
        <end position="188"/>
    </location>
</feature>
<evidence type="ECO:0000256" key="4">
    <source>
        <dbReference type="ARBA" id="ARBA00022475"/>
    </source>
</evidence>
<name>A0A177IBT3_9CORY</name>
<dbReference type="NCBIfam" id="TIGR00842">
    <property type="entry name" value="bcct"/>
    <property type="match status" value="1"/>
</dbReference>
<feature type="region of interest" description="Disordered" evidence="8">
    <location>
        <begin position="1"/>
        <end position="21"/>
    </location>
</feature>
<dbReference type="AlphaFoldDB" id="A0A177IBT3"/>
<accession>A0A177IBT3</accession>
<reference evidence="11" key="1">
    <citation type="submission" date="2016-02" db="EMBL/GenBank/DDBJ databases">
        <authorList>
            <person name="Kaur G."/>
            <person name="Nair G.R."/>
            <person name="Mayilraj S."/>
        </authorList>
    </citation>
    <scope>NUCLEOTIDE SEQUENCE [LARGE SCALE GENOMIC DNA]</scope>
    <source>
        <strain evidence="11">GA-15</strain>
    </source>
</reference>
<proteinExistence type="inferred from homology"/>
<keyword evidence="7 9" id="KW-0472">Membrane</keyword>
<feature type="transmembrane region" description="Helical" evidence="9">
    <location>
        <begin position="215"/>
        <end position="237"/>
    </location>
</feature>
<evidence type="ECO:0000256" key="8">
    <source>
        <dbReference type="SAM" id="MobiDB-lite"/>
    </source>
</evidence>
<evidence type="ECO:0000256" key="5">
    <source>
        <dbReference type="ARBA" id="ARBA00022692"/>
    </source>
</evidence>
<feature type="transmembrane region" description="Helical" evidence="9">
    <location>
        <begin position="75"/>
        <end position="94"/>
    </location>
</feature>
<feature type="transmembrane region" description="Helical" evidence="9">
    <location>
        <begin position="36"/>
        <end position="55"/>
    </location>
</feature>
<gene>
    <name evidence="10" type="ORF">AYJ05_01120</name>
</gene>
<dbReference type="PANTHER" id="PTHR30047">
    <property type="entry name" value="HIGH-AFFINITY CHOLINE TRANSPORT PROTEIN-RELATED"/>
    <property type="match status" value="1"/>
</dbReference>
<evidence type="ECO:0000256" key="1">
    <source>
        <dbReference type="ARBA" id="ARBA00004651"/>
    </source>
</evidence>
<evidence type="ECO:0000313" key="11">
    <source>
        <dbReference type="Proteomes" id="UP000076947"/>
    </source>
</evidence>
<comment type="caution">
    <text evidence="10">The sequence shown here is derived from an EMBL/GenBank/DDBJ whole genome shotgun (WGS) entry which is preliminary data.</text>
</comment>
<feature type="transmembrane region" description="Helical" evidence="9">
    <location>
        <begin position="257"/>
        <end position="275"/>
    </location>
</feature>
<dbReference type="PANTHER" id="PTHR30047:SF7">
    <property type="entry name" value="HIGH-AFFINITY CHOLINE TRANSPORT PROTEIN"/>
    <property type="match status" value="1"/>
</dbReference>
<feature type="transmembrane region" description="Helical" evidence="9">
    <location>
        <begin position="287"/>
        <end position="307"/>
    </location>
</feature>
<feature type="compositionally biased region" description="Polar residues" evidence="8">
    <location>
        <begin position="1"/>
        <end position="12"/>
    </location>
</feature>
<protein>
    <submittedName>
        <fullName evidence="10">Multidrug DMT transporter permease</fullName>
    </submittedName>
</protein>
<dbReference type="GO" id="GO:0022857">
    <property type="term" value="F:transmembrane transporter activity"/>
    <property type="evidence" value="ECO:0007669"/>
    <property type="project" value="InterPro"/>
</dbReference>
<feature type="transmembrane region" description="Helical" evidence="9">
    <location>
        <begin position="501"/>
        <end position="520"/>
    </location>
</feature>
<feature type="compositionally biased region" description="Basic and acidic residues" evidence="8">
    <location>
        <begin position="538"/>
        <end position="552"/>
    </location>
</feature>